<proteinExistence type="predicted"/>
<keyword evidence="2" id="KW-1185">Reference proteome</keyword>
<protein>
    <submittedName>
        <fullName evidence="1">(salmon louse) hypothetical protein</fullName>
    </submittedName>
</protein>
<evidence type="ECO:0000313" key="1">
    <source>
        <dbReference type="EMBL" id="CAF2853792.1"/>
    </source>
</evidence>
<evidence type="ECO:0000313" key="2">
    <source>
        <dbReference type="Proteomes" id="UP000675881"/>
    </source>
</evidence>
<name>A0A7R8CL36_LEPSM</name>
<reference evidence="1" key="1">
    <citation type="submission" date="2021-02" db="EMBL/GenBank/DDBJ databases">
        <authorList>
            <person name="Bekaert M."/>
        </authorList>
    </citation>
    <scope>NUCLEOTIDE SEQUENCE</scope>
    <source>
        <strain evidence="1">IoA-00</strain>
    </source>
</reference>
<accession>A0A7R8CL36</accession>
<sequence length="76" mass="8495">MNLSNIVILESPLQGTMNCIKALNGVRGVCPTSDSLDSFTNDYKEKNEIDLDVNGIKFRENSVLLFTFKKIDLVIT</sequence>
<dbReference type="EMBL" id="HG994593">
    <property type="protein sequence ID" value="CAF2853792.1"/>
    <property type="molecule type" value="Genomic_DNA"/>
</dbReference>
<dbReference type="AlphaFoldDB" id="A0A7R8CL36"/>
<dbReference type="Proteomes" id="UP000675881">
    <property type="component" value="Chromosome 14"/>
</dbReference>
<gene>
    <name evidence="1" type="ORF">LSAA_4701</name>
</gene>
<organism evidence="1 2">
    <name type="scientific">Lepeophtheirus salmonis</name>
    <name type="common">Salmon louse</name>
    <name type="synonym">Caligus salmonis</name>
    <dbReference type="NCBI Taxonomy" id="72036"/>
    <lineage>
        <taxon>Eukaryota</taxon>
        <taxon>Metazoa</taxon>
        <taxon>Ecdysozoa</taxon>
        <taxon>Arthropoda</taxon>
        <taxon>Crustacea</taxon>
        <taxon>Multicrustacea</taxon>
        <taxon>Hexanauplia</taxon>
        <taxon>Copepoda</taxon>
        <taxon>Siphonostomatoida</taxon>
        <taxon>Caligidae</taxon>
        <taxon>Lepeophtheirus</taxon>
    </lineage>
</organism>